<keyword evidence="1" id="KW-1133">Transmembrane helix</keyword>
<dbReference type="GO" id="GO:0004175">
    <property type="term" value="F:endopeptidase activity"/>
    <property type="evidence" value="ECO:0007669"/>
    <property type="project" value="UniProtKB-ARBA"/>
</dbReference>
<keyword evidence="1" id="KW-0812">Transmembrane</keyword>
<evidence type="ECO:0000259" key="2">
    <source>
        <dbReference type="Pfam" id="PF02517"/>
    </source>
</evidence>
<dbReference type="RefSeq" id="WP_289842290.1">
    <property type="nucleotide sequence ID" value="NZ_CATKSH010000001.1"/>
</dbReference>
<evidence type="ECO:0000313" key="4">
    <source>
        <dbReference type="Proteomes" id="UP001176960"/>
    </source>
</evidence>
<keyword evidence="4" id="KW-1185">Reference proteome</keyword>
<dbReference type="InterPro" id="IPR003675">
    <property type="entry name" value="Rce1/LyrA-like_dom"/>
</dbReference>
<sequence length="215" mass="24333">MTPASDISLATRGRLLVEFLVLFGGGPLLLLFLRRPGVLFAVLWISAALAGFAVRRTLPIPHDPGQELRRLLLRFAVLGPLIAAATWWFLPDAFLSLPRQKPWFWLLIMVLYPLLSVWPQEMLYRAFLFARYEPVFRARTGTVIASAVAFGFAHILFLNWIAIAMTLVGGFLFATDYARHRSLRLTCLEHSLYGCLIFTVGLGRFFYTGAAWHHP</sequence>
<dbReference type="Proteomes" id="UP001176960">
    <property type="component" value="Unassembled WGS sequence"/>
</dbReference>
<evidence type="ECO:0000256" key="1">
    <source>
        <dbReference type="SAM" id="Phobius"/>
    </source>
</evidence>
<gene>
    <name evidence="3" type="ORF">LMG32879_000212</name>
</gene>
<feature type="domain" description="CAAX prenyl protease 2/Lysostaphin resistance protein A-like" evidence="2">
    <location>
        <begin position="103"/>
        <end position="193"/>
    </location>
</feature>
<evidence type="ECO:0000313" key="3">
    <source>
        <dbReference type="EMBL" id="CAI9119397.1"/>
    </source>
</evidence>
<feature type="transmembrane region" description="Helical" evidence="1">
    <location>
        <begin position="71"/>
        <end position="90"/>
    </location>
</feature>
<keyword evidence="3" id="KW-0378">Hydrolase</keyword>
<feature type="transmembrane region" description="Helical" evidence="1">
    <location>
        <begin position="15"/>
        <end position="33"/>
    </location>
</feature>
<proteinExistence type="predicted"/>
<organism evidence="3 4">
    <name type="scientific">Brytella acorum</name>
    <dbReference type="NCBI Taxonomy" id="2959299"/>
    <lineage>
        <taxon>Bacteria</taxon>
        <taxon>Pseudomonadati</taxon>
        <taxon>Pseudomonadota</taxon>
        <taxon>Alphaproteobacteria</taxon>
        <taxon>Acetobacterales</taxon>
        <taxon>Acetobacteraceae</taxon>
        <taxon>Brytella</taxon>
    </lineage>
</organism>
<dbReference type="Pfam" id="PF02517">
    <property type="entry name" value="Rce1-like"/>
    <property type="match status" value="1"/>
</dbReference>
<feature type="transmembrane region" description="Helical" evidence="1">
    <location>
        <begin position="160"/>
        <end position="178"/>
    </location>
</feature>
<accession>A0AA35UE75</accession>
<feature type="transmembrane region" description="Helical" evidence="1">
    <location>
        <begin position="102"/>
        <end position="124"/>
    </location>
</feature>
<keyword evidence="1" id="KW-0472">Membrane</keyword>
<dbReference type="GO" id="GO:0008237">
    <property type="term" value="F:metallopeptidase activity"/>
    <property type="evidence" value="ECO:0007669"/>
    <property type="project" value="UniProtKB-KW"/>
</dbReference>
<keyword evidence="3" id="KW-0645">Protease</keyword>
<name>A0AA35UE75_9PROT</name>
<dbReference type="GO" id="GO:0080120">
    <property type="term" value="P:CAAX-box protein maturation"/>
    <property type="evidence" value="ECO:0007669"/>
    <property type="project" value="UniProtKB-ARBA"/>
</dbReference>
<feature type="transmembrane region" description="Helical" evidence="1">
    <location>
        <begin position="190"/>
        <end position="207"/>
    </location>
</feature>
<dbReference type="AlphaFoldDB" id="A0AA35UE75"/>
<feature type="transmembrane region" description="Helical" evidence="1">
    <location>
        <begin position="39"/>
        <end position="59"/>
    </location>
</feature>
<reference evidence="3" key="1">
    <citation type="submission" date="2023-03" db="EMBL/GenBank/DDBJ databases">
        <authorList>
            <person name="Cleenwerck I."/>
        </authorList>
    </citation>
    <scope>NUCLEOTIDE SEQUENCE</scope>
    <source>
        <strain evidence="3">LMG 32879</strain>
    </source>
</reference>
<dbReference type="EMBL" id="CATKSH010000001">
    <property type="protein sequence ID" value="CAI9119397.1"/>
    <property type="molecule type" value="Genomic_DNA"/>
</dbReference>
<comment type="caution">
    <text evidence="3">The sequence shown here is derived from an EMBL/GenBank/DDBJ whole genome shotgun (WGS) entry which is preliminary data.</text>
</comment>
<protein>
    <submittedName>
        <fullName evidence="3">CPBP family intramembrane metalloprotease</fullName>
    </submittedName>
</protein>
<keyword evidence="3" id="KW-0482">Metalloprotease</keyword>